<dbReference type="InterPro" id="IPR011051">
    <property type="entry name" value="RmlC_Cupin_sf"/>
</dbReference>
<dbReference type="Pfam" id="PF00190">
    <property type="entry name" value="Cupin_1"/>
    <property type="match status" value="2"/>
</dbReference>
<dbReference type="InterPro" id="IPR051610">
    <property type="entry name" value="GPI/OXD"/>
</dbReference>
<evidence type="ECO:0000256" key="2">
    <source>
        <dbReference type="PIRSR" id="PIRSR617774-1"/>
    </source>
</evidence>
<feature type="signal peptide" evidence="4">
    <location>
        <begin position="1"/>
        <end position="19"/>
    </location>
</feature>
<dbReference type="InterPro" id="IPR017774">
    <property type="entry name" value="Bicupin_oxalate_deCO2ase/Oxase"/>
</dbReference>
<feature type="binding site" evidence="3">
    <location>
        <position position="300"/>
    </location>
    <ligand>
        <name>Mn(2+)</name>
        <dbReference type="ChEBI" id="CHEBI:29035"/>
        <label>2</label>
    </ligand>
</feature>
<proteinExistence type="predicted"/>
<dbReference type="CDD" id="cd20304">
    <property type="entry name" value="cupin_OxDC_N"/>
    <property type="match status" value="1"/>
</dbReference>
<dbReference type="GO" id="GO:0046872">
    <property type="term" value="F:metal ion binding"/>
    <property type="evidence" value="ECO:0007669"/>
    <property type="project" value="UniProtKB-KW"/>
</dbReference>
<dbReference type="NCBIfam" id="TIGR03404">
    <property type="entry name" value="bicupin_oxalic"/>
    <property type="match status" value="1"/>
</dbReference>
<keyword evidence="3" id="KW-0464">Manganese</keyword>
<feature type="binding site" evidence="3">
    <location>
        <position position="121"/>
    </location>
    <ligand>
        <name>Mn(2+)</name>
        <dbReference type="ChEBI" id="CHEBI:29035"/>
        <label>1</label>
    </ligand>
</feature>
<dbReference type="PANTHER" id="PTHR35848">
    <property type="entry name" value="OXALATE-BINDING PROTEIN"/>
    <property type="match status" value="1"/>
</dbReference>
<comment type="caution">
    <text evidence="6">The sequence shown here is derived from an EMBL/GenBank/DDBJ whole genome shotgun (WGS) entry which is preliminary data.</text>
</comment>
<feature type="active site" description="Proton donor" evidence="2">
    <location>
        <position position="358"/>
    </location>
</feature>
<feature type="binding site" evidence="3">
    <location>
        <position position="298"/>
    </location>
    <ligand>
        <name>Mn(2+)</name>
        <dbReference type="ChEBI" id="CHEBI:29035"/>
        <label>2</label>
    </ligand>
</feature>
<dbReference type="InterPro" id="IPR006045">
    <property type="entry name" value="Cupin_1"/>
</dbReference>
<evidence type="ECO:0000256" key="1">
    <source>
        <dbReference type="ARBA" id="ARBA00022723"/>
    </source>
</evidence>
<dbReference type="AlphaFoldDB" id="A0A9P9BL39"/>
<dbReference type="GeneID" id="70191606"/>
<dbReference type="EMBL" id="JAGTJQ010000009">
    <property type="protein sequence ID" value="KAH7024537.1"/>
    <property type="molecule type" value="Genomic_DNA"/>
</dbReference>
<evidence type="ECO:0000313" key="7">
    <source>
        <dbReference type="Proteomes" id="UP000756346"/>
    </source>
</evidence>
<gene>
    <name evidence="6" type="ORF">B0I36DRAFT_415962</name>
</gene>
<keyword evidence="4" id="KW-0732">Signal</keyword>
<accession>A0A9P9BL39</accession>
<feature type="binding site" evidence="3">
    <location>
        <position position="125"/>
    </location>
    <ligand>
        <name>Mn(2+)</name>
        <dbReference type="ChEBI" id="CHEBI:29035"/>
        <label>1</label>
    </ligand>
</feature>
<dbReference type="SMART" id="SM00835">
    <property type="entry name" value="Cupin_1"/>
    <property type="match status" value="2"/>
</dbReference>
<dbReference type="SUPFAM" id="SSF51182">
    <property type="entry name" value="RmlC-like cupins"/>
    <property type="match status" value="1"/>
</dbReference>
<dbReference type="CDD" id="cd20305">
    <property type="entry name" value="cupin_OxDC_C"/>
    <property type="match status" value="1"/>
</dbReference>
<feature type="domain" description="Cupin type-1" evidence="5">
    <location>
        <begin position="256"/>
        <end position="394"/>
    </location>
</feature>
<evidence type="ECO:0000313" key="6">
    <source>
        <dbReference type="EMBL" id="KAH7024537.1"/>
    </source>
</evidence>
<feature type="binding site" evidence="3">
    <location>
        <position position="305"/>
    </location>
    <ligand>
        <name>Mn(2+)</name>
        <dbReference type="ChEBI" id="CHEBI:29035"/>
        <label>2</label>
    </ligand>
</feature>
<evidence type="ECO:0000259" key="5">
    <source>
        <dbReference type="SMART" id="SM00835"/>
    </source>
</evidence>
<feature type="binding site" evidence="3">
    <location>
        <position position="119"/>
    </location>
    <ligand>
        <name>Mn(2+)</name>
        <dbReference type="ChEBI" id="CHEBI:29035"/>
        <label>1</label>
    </ligand>
</feature>
<dbReference type="OrthoDB" id="10263073at2759"/>
<dbReference type="RefSeq" id="XP_046008085.1">
    <property type="nucleotide sequence ID" value="XM_046162060.1"/>
</dbReference>
<keyword evidence="7" id="KW-1185">Reference proteome</keyword>
<reference evidence="6" key="1">
    <citation type="journal article" date="2021" name="Nat. Commun.">
        <title>Genetic determinants of endophytism in the Arabidopsis root mycobiome.</title>
        <authorList>
            <person name="Mesny F."/>
            <person name="Miyauchi S."/>
            <person name="Thiergart T."/>
            <person name="Pickel B."/>
            <person name="Atanasova L."/>
            <person name="Karlsson M."/>
            <person name="Huettel B."/>
            <person name="Barry K.W."/>
            <person name="Haridas S."/>
            <person name="Chen C."/>
            <person name="Bauer D."/>
            <person name="Andreopoulos W."/>
            <person name="Pangilinan J."/>
            <person name="LaButti K."/>
            <person name="Riley R."/>
            <person name="Lipzen A."/>
            <person name="Clum A."/>
            <person name="Drula E."/>
            <person name="Henrissat B."/>
            <person name="Kohler A."/>
            <person name="Grigoriev I.V."/>
            <person name="Martin F.M."/>
            <person name="Hacquard S."/>
        </authorList>
    </citation>
    <scope>NUCLEOTIDE SEQUENCE</scope>
    <source>
        <strain evidence="6">MPI-CAGE-CH-0230</strain>
    </source>
</reference>
<feature type="domain" description="Cupin type-1" evidence="5">
    <location>
        <begin position="74"/>
        <end position="217"/>
    </location>
</feature>
<dbReference type="Gene3D" id="2.60.120.10">
    <property type="entry name" value="Jelly Rolls"/>
    <property type="match status" value="2"/>
</dbReference>
<protein>
    <submittedName>
        <fullName evidence="6">Oxalate decarboxylase</fullName>
    </submittedName>
</protein>
<feature type="binding site" evidence="3">
    <location>
        <position position="164"/>
    </location>
    <ligand>
        <name>Mn(2+)</name>
        <dbReference type="ChEBI" id="CHEBI:29035"/>
        <label>1</label>
    </ligand>
</feature>
<evidence type="ECO:0000256" key="3">
    <source>
        <dbReference type="PIRSR" id="PIRSR617774-2"/>
    </source>
</evidence>
<comment type="cofactor">
    <cofactor evidence="3">
        <name>Mn(2+)</name>
        <dbReference type="ChEBI" id="CHEBI:29035"/>
    </cofactor>
    <text evidence="3">Binds 2 manganese ions per subunit.</text>
</comment>
<feature type="binding site" evidence="3">
    <location>
        <position position="344"/>
    </location>
    <ligand>
        <name>Mn(2+)</name>
        <dbReference type="ChEBI" id="CHEBI:29035"/>
        <label>2</label>
    </ligand>
</feature>
<dbReference type="Proteomes" id="UP000756346">
    <property type="component" value="Unassembled WGS sequence"/>
</dbReference>
<sequence>MRSSSIFTPVLLTAAAVSAAVLEKRSGFSQGQPISDDGKGARILGGTDNYIDVQNPDNLGQQSTDNGVVPNLKWRFSDSKTRILKGGWVREQVVTDLPSSRDIAAAQQHLTKGSVRELHWHRVAEWGYVYAGSVLVSAVDQDGKFQVAKLEVGDVWYFPKGQGHTVQGLEDDNEFLLVFDDGDFDATGTTFNVDDWIKHTPKHILAKNFGLNASVFDSVPSPNPYIQQGNVSDSGVSGGGGELSGDASFVYYAKDHALQDIPGGGGTLRIIDTTTFPASKTIAATVVTLVPGGLRELHWHPNAEEWLYFHKGKARATVFLGSGLARTFDFAAGDTGVFPSNSGHYIENTGDSELVWIEIYKSDRVLDNPLTQWLALTPADLVAQILKIPLDVAEGLKKDKQILIKPSAA</sequence>
<organism evidence="6 7">
    <name type="scientific">Microdochium trichocladiopsis</name>
    <dbReference type="NCBI Taxonomy" id="1682393"/>
    <lineage>
        <taxon>Eukaryota</taxon>
        <taxon>Fungi</taxon>
        <taxon>Dikarya</taxon>
        <taxon>Ascomycota</taxon>
        <taxon>Pezizomycotina</taxon>
        <taxon>Sordariomycetes</taxon>
        <taxon>Xylariomycetidae</taxon>
        <taxon>Xylariales</taxon>
        <taxon>Microdochiaceae</taxon>
        <taxon>Microdochium</taxon>
    </lineage>
</organism>
<dbReference type="PANTHER" id="PTHR35848:SF9">
    <property type="entry name" value="SLL1358 PROTEIN"/>
    <property type="match status" value="1"/>
</dbReference>
<name>A0A9P9BL39_9PEZI</name>
<feature type="chain" id="PRO_5040468477" evidence="4">
    <location>
        <begin position="20"/>
        <end position="409"/>
    </location>
</feature>
<keyword evidence="1 3" id="KW-0479">Metal-binding</keyword>
<dbReference type="InterPro" id="IPR014710">
    <property type="entry name" value="RmlC-like_jellyroll"/>
</dbReference>
<dbReference type="GO" id="GO:0033609">
    <property type="term" value="P:oxalate metabolic process"/>
    <property type="evidence" value="ECO:0007669"/>
    <property type="project" value="InterPro"/>
</dbReference>
<evidence type="ECO:0000256" key="4">
    <source>
        <dbReference type="SAM" id="SignalP"/>
    </source>
</evidence>